<dbReference type="EMBL" id="CP036343">
    <property type="protein sequence ID" value="QDT90255.1"/>
    <property type="molecule type" value="Genomic_DNA"/>
</dbReference>
<accession>A0A517VB66</accession>
<keyword evidence="3" id="KW-1185">Reference proteome</keyword>
<protein>
    <submittedName>
        <fullName evidence="2">Uncharacterized protein</fullName>
    </submittedName>
</protein>
<proteinExistence type="predicted"/>
<feature type="chain" id="PRO_5021861336" evidence="1">
    <location>
        <begin position="27"/>
        <end position="135"/>
    </location>
</feature>
<organism evidence="2 3">
    <name type="scientific">Gimesia algae</name>
    <dbReference type="NCBI Taxonomy" id="2527971"/>
    <lineage>
        <taxon>Bacteria</taxon>
        <taxon>Pseudomonadati</taxon>
        <taxon>Planctomycetota</taxon>
        <taxon>Planctomycetia</taxon>
        <taxon>Planctomycetales</taxon>
        <taxon>Planctomycetaceae</taxon>
        <taxon>Gimesia</taxon>
    </lineage>
</organism>
<reference evidence="2 3" key="1">
    <citation type="submission" date="2019-02" db="EMBL/GenBank/DDBJ databases">
        <title>Deep-cultivation of Planctomycetes and their phenomic and genomic characterization uncovers novel biology.</title>
        <authorList>
            <person name="Wiegand S."/>
            <person name="Jogler M."/>
            <person name="Boedeker C."/>
            <person name="Pinto D."/>
            <person name="Vollmers J."/>
            <person name="Rivas-Marin E."/>
            <person name="Kohn T."/>
            <person name="Peeters S.H."/>
            <person name="Heuer A."/>
            <person name="Rast P."/>
            <person name="Oberbeckmann S."/>
            <person name="Bunk B."/>
            <person name="Jeske O."/>
            <person name="Meyerdierks A."/>
            <person name="Storesund J.E."/>
            <person name="Kallscheuer N."/>
            <person name="Luecker S."/>
            <person name="Lage O.M."/>
            <person name="Pohl T."/>
            <person name="Merkel B.J."/>
            <person name="Hornburger P."/>
            <person name="Mueller R.-W."/>
            <person name="Bruemmer F."/>
            <person name="Labrenz M."/>
            <person name="Spormann A.M."/>
            <person name="Op den Camp H."/>
            <person name="Overmann J."/>
            <person name="Amann R."/>
            <person name="Jetten M.S.M."/>
            <person name="Mascher T."/>
            <person name="Medema M.H."/>
            <person name="Devos D.P."/>
            <person name="Kaster A.-K."/>
            <person name="Ovreas L."/>
            <person name="Rohde M."/>
            <person name="Galperin M.Y."/>
            <person name="Jogler C."/>
        </authorList>
    </citation>
    <scope>NUCLEOTIDE SEQUENCE [LARGE SCALE GENOMIC DNA]</scope>
    <source>
        <strain evidence="2 3">Pan161</strain>
    </source>
</reference>
<name>A0A517VB66_9PLAN</name>
<keyword evidence="1" id="KW-0732">Signal</keyword>
<evidence type="ECO:0000313" key="2">
    <source>
        <dbReference type="EMBL" id="QDT90255.1"/>
    </source>
</evidence>
<sequence precursor="true">MRQWFNKLICLCFAVTILIQTLVPCAACCSHHHEPDAHWEATHVCHHHGHANPAFETAHQIPDSHCPFCVCGVKRNLVLTPNKTPRLQNPNLCCLSSLLASGDQTFELAIIRIGPPNDTYKNQCSIVTALGRHLI</sequence>
<dbReference type="RefSeq" id="WP_145226069.1">
    <property type="nucleotide sequence ID" value="NZ_CP036343.1"/>
</dbReference>
<dbReference type="Proteomes" id="UP000316855">
    <property type="component" value="Chromosome"/>
</dbReference>
<evidence type="ECO:0000256" key="1">
    <source>
        <dbReference type="SAM" id="SignalP"/>
    </source>
</evidence>
<evidence type="ECO:0000313" key="3">
    <source>
        <dbReference type="Proteomes" id="UP000316855"/>
    </source>
</evidence>
<feature type="signal peptide" evidence="1">
    <location>
        <begin position="1"/>
        <end position="26"/>
    </location>
</feature>
<dbReference type="AlphaFoldDB" id="A0A517VB66"/>
<dbReference type="KEGG" id="gax:Pan161_19050"/>
<gene>
    <name evidence="2" type="ORF">Pan161_19050</name>
</gene>